<dbReference type="InterPro" id="IPR003136">
    <property type="entry name" value="Cytidylate_kin"/>
</dbReference>
<dbReference type="SUPFAM" id="SSF52540">
    <property type="entry name" value="P-loop containing nucleoside triphosphate hydrolases"/>
    <property type="match status" value="1"/>
</dbReference>
<dbReference type="GO" id="GO:0006220">
    <property type="term" value="P:pyrimidine nucleotide metabolic process"/>
    <property type="evidence" value="ECO:0007669"/>
    <property type="project" value="UniProtKB-UniRule"/>
</dbReference>
<evidence type="ECO:0000256" key="4">
    <source>
        <dbReference type="ARBA" id="ARBA00022777"/>
    </source>
</evidence>
<dbReference type="AlphaFoldDB" id="A0AAW7DR04"/>
<evidence type="ECO:0000313" key="11">
    <source>
        <dbReference type="Proteomes" id="UP001173465"/>
    </source>
</evidence>
<reference evidence="10" key="2">
    <citation type="journal article" date="2022" name="Sci. Total Environ.">
        <title>Prevalence, transmission, and molecular epidemiology of tet(X)-positive bacteria among humans, animals, and environmental niches in China: An epidemiological, and genomic-based study.</title>
        <authorList>
            <person name="Dong N."/>
            <person name="Zeng Y."/>
            <person name="Cai C."/>
            <person name="Sun C."/>
            <person name="Lu J."/>
            <person name="Liu C."/>
            <person name="Zhou H."/>
            <person name="Sun Q."/>
            <person name="Shu L."/>
            <person name="Wang H."/>
            <person name="Wang Y."/>
            <person name="Wang S."/>
            <person name="Wu C."/>
            <person name="Chan E.W."/>
            <person name="Chen G."/>
            <person name="Shen Z."/>
            <person name="Chen S."/>
            <person name="Zhang R."/>
        </authorList>
    </citation>
    <scope>NUCLEOTIDE SEQUENCE</scope>
    <source>
        <strain evidence="10">DF46-2-2</strain>
    </source>
</reference>
<feature type="domain" description="Cytidylate kinase" evidence="9">
    <location>
        <begin position="11"/>
        <end position="220"/>
    </location>
</feature>
<keyword evidence="3 8" id="KW-0547">Nucleotide-binding</keyword>
<evidence type="ECO:0000256" key="3">
    <source>
        <dbReference type="ARBA" id="ARBA00022741"/>
    </source>
</evidence>
<comment type="subcellular location">
    <subcellularLocation>
        <location evidence="8">Cytoplasm</location>
    </subcellularLocation>
</comment>
<dbReference type="Proteomes" id="UP001173465">
    <property type="component" value="Unassembled WGS sequence"/>
</dbReference>
<sequence length="225" mass="24418">MNSAVSAAPVITIDGPGGSGKGTVAGILAKKLGWHLLDSGALYRLLALAASQQQLAFSANEQLLALAKNLPVQFLQDQVLLAGEDVSLTIRTEQVGGWASQVAAIPEVRTALLQRQYDFRQSPGLVCDGRDMGTVVFPNAELKVFLTASVEERAQRRYLQLKAKGEEVKLASLLQEIRERDERDMGRATAPLKPAPDALILDSTQLSIEQVVQRILDQVAERHLV</sequence>
<protein>
    <recommendedName>
        <fullName evidence="8">Cytidylate kinase</fullName>
        <shortName evidence="8">CK</shortName>
        <ecNumber evidence="8">2.7.4.25</ecNumber>
    </recommendedName>
    <alternativeName>
        <fullName evidence="8">Cytidine monophosphate kinase</fullName>
        <shortName evidence="8">CMP kinase</shortName>
    </alternativeName>
</protein>
<dbReference type="Pfam" id="PF02224">
    <property type="entry name" value="Cytidylate_kin"/>
    <property type="match status" value="1"/>
</dbReference>
<dbReference type="PANTHER" id="PTHR21299:SF2">
    <property type="entry name" value="CYTIDYLATE KINASE"/>
    <property type="match status" value="1"/>
</dbReference>
<evidence type="ECO:0000256" key="8">
    <source>
        <dbReference type="HAMAP-Rule" id="MF_00238"/>
    </source>
</evidence>
<reference evidence="10" key="1">
    <citation type="submission" date="2020-06" db="EMBL/GenBank/DDBJ databases">
        <authorList>
            <person name="Dong N."/>
        </authorList>
    </citation>
    <scope>NUCLEOTIDE SEQUENCE</scope>
    <source>
        <strain evidence="10">DF46-2-2</strain>
    </source>
</reference>
<dbReference type="GO" id="GO:0015949">
    <property type="term" value="P:nucleobase-containing small molecule interconversion"/>
    <property type="evidence" value="ECO:0007669"/>
    <property type="project" value="TreeGrafter"/>
</dbReference>
<dbReference type="GO" id="GO:0005829">
    <property type="term" value="C:cytosol"/>
    <property type="evidence" value="ECO:0007669"/>
    <property type="project" value="TreeGrafter"/>
</dbReference>
<dbReference type="GO" id="GO:0036431">
    <property type="term" value="F:dCMP kinase activity"/>
    <property type="evidence" value="ECO:0007669"/>
    <property type="project" value="InterPro"/>
</dbReference>
<evidence type="ECO:0000313" key="10">
    <source>
        <dbReference type="EMBL" id="MDM1696107.1"/>
    </source>
</evidence>
<dbReference type="HAMAP" id="MF_00238">
    <property type="entry name" value="Cytidyl_kinase_type1"/>
    <property type="match status" value="1"/>
</dbReference>
<evidence type="ECO:0000259" key="9">
    <source>
        <dbReference type="Pfam" id="PF02224"/>
    </source>
</evidence>
<comment type="caution">
    <text evidence="10">The sequence shown here is derived from an EMBL/GenBank/DDBJ whole genome shotgun (WGS) entry which is preliminary data.</text>
</comment>
<evidence type="ECO:0000256" key="1">
    <source>
        <dbReference type="ARBA" id="ARBA00009427"/>
    </source>
</evidence>
<keyword evidence="8" id="KW-0963">Cytoplasm</keyword>
<dbReference type="InterPro" id="IPR027417">
    <property type="entry name" value="P-loop_NTPase"/>
</dbReference>
<dbReference type="CDD" id="cd02020">
    <property type="entry name" value="CMPK"/>
    <property type="match status" value="1"/>
</dbReference>
<dbReference type="EMBL" id="JACANB010000003">
    <property type="protein sequence ID" value="MDM1696107.1"/>
    <property type="molecule type" value="Genomic_DNA"/>
</dbReference>
<comment type="similarity">
    <text evidence="1 8">Belongs to the cytidylate kinase family. Type 1 subfamily.</text>
</comment>
<feature type="binding site" evidence="8">
    <location>
        <begin position="15"/>
        <end position="23"/>
    </location>
    <ligand>
        <name>ATP</name>
        <dbReference type="ChEBI" id="CHEBI:30616"/>
    </ligand>
</feature>
<keyword evidence="4 8" id="KW-0418">Kinase</keyword>
<evidence type="ECO:0000256" key="6">
    <source>
        <dbReference type="ARBA" id="ARBA00047615"/>
    </source>
</evidence>
<dbReference type="PANTHER" id="PTHR21299">
    <property type="entry name" value="CYTIDYLATE KINASE/PANTOATE-BETA-ALANINE LIGASE"/>
    <property type="match status" value="1"/>
</dbReference>
<comment type="catalytic activity">
    <reaction evidence="7 8">
        <text>CMP + ATP = CDP + ADP</text>
        <dbReference type="Rhea" id="RHEA:11600"/>
        <dbReference type="ChEBI" id="CHEBI:30616"/>
        <dbReference type="ChEBI" id="CHEBI:58069"/>
        <dbReference type="ChEBI" id="CHEBI:60377"/>
        <dbReference type="ChEBI" id="CHEBI:456216"/>
        <dbReference type="EC" id="2.7.4.25"/>
    </reaction>
</comment>
<dbReference type="RefSeq" id="WP_286593507.1">
    <property type="nucleotide sequence ID" value="NZ_JACANB010000003.1"/>
</dbReference>
<dbReference type="NCBIfam" id="TIGR00017">
    <property type="entry name" value="cmk"/>
    <property type="match status" value="1"/>
</dbReference>
<dbReference type="InterPro" id="IPR011994">
    <property type="entry name" value="Cytidylate_kinase_dom"/>
</dbReference>
<accession>A0AAW7DR04</accession>
<comment type="catalytic activity">
    <reaction evidence="6 8">
        <text>dCMP + ATP = dCDP + ADP</text>
        <dbReference type="Rhea" id="RHEA:25094"/>
        <dbReference type="ChEBI" id="CHEBI:30616"/>
        <dbReference type="ChEBI" id="CHEBI:57566"/>
        <dbReference type="ChEBI" id="CHEBI:58593"/>
        <dbReference type="ChEBI" id="CHEBI:456216"/>
        <dbReference type="EC" id="2.7.4.25"/>
    </reaction>
</comment>
<evidence type="ECO:0000256" key="2">
    <source>
        <dbReference type="ARBA" id="ARBA00022679"/>
    </source>
</evidence>
<dbReference type="EC" id="2.7.4.25" evidence="8"/>
<name>A0AAW7DR04_9GAMM</name>
<proteinExistence type="inferred from homology"/>
<evidence type="ECO:0000256" key="7">
    <source>
        <dbReference type="ARBA" id="ARBA00048478"/>
    </source>
</evidence>
<evidence type="ECO:0000256" key="5">
    <source>
        <dbReference type="ARBA" id="ARBA00022840"/>
    </source>
</evidence>
<dbReference type="Gene3D" id="3.40.50.300">
    <property type="entry name" value="P-loop containing nucleotide triphosphate hydrolases"/>
    <property type="match status" value="1"/>
</dbReference>
<organism evidence="10 11">
    <name type="scientific">Thiopseudomonas alkaliphila</name>
    <dbReference type="NCBI Taxonomy" id="1697053"/>
    <lineage>
        <taxon>Bacteria</taxon>
        <taxon>Pseudomonadati</taxon>
        <taxon>Pseudomonadota</taxon>
        <taxon>Gammaproteobacteria</taxon>
        <taxon>Pseudomonadales</taxon>
        <taxon>Pseudomonadaceae</taxon>
        <taxon>Thiopseudomonas</taxon>
    </lineage>
</organism>
<gene>
    <name evidence="8 10" type="primary">cmk</name>
    <name evidence="10" type="ORF">HX099_05430</name>
</gene>
<keyword evidence="2 8" id="KW-0808">Transferase</keyword>
<keyword evidence="5 8" id="KW-0067">ATP-binding</keyword>
<dbReference type="GO" id="GO:0005524">
    <property type="term" value="F:ATP binding"/>
    <property type="evidence" value="ECO:0007669"/>
    <property type="project" value="UniProtKB-UniRule"/>
</dbReference>